<dbReference type="Pfam" id="PF01535">
    <property type="entry name" value="PPR"/>
    <property type="match status" value="1"/>
</dbReference>
<keyword evidence="5" id="KW-1185">Reference proteome</keyword>
<name>A0AA38GJV1_TAXCH</name>
<dbReference type="PANTHER" id="PTHR46862:SF3">
    <property type="entry name" value="OS07G0661900 PROTEIN"/>
    <property type="match status" value="1"/>
</dbReference>
<sequence length="471" mass="53373">MNAVVPIQRFMVVNLQCEQVPQHPLRCSSRFTRNFLLIAAFESKGHDRKSNYLRTFCNNTLLTAATKNHEVKTTRADGDSIDLGTEENSTHGLRWTDVQVQNVELAQRKLIEDLPPKMRGRSRAVIKHIICMTEEDDPHPILMKWVKIMKPKRVDWLAVLKQISAYDHPLFFKITEIALSLESFEPNIRDYTKLIDAYATKGHLEDAERVFGTVEERGFVCDATIFTVLIRMYSKAGKFDKARYIFDNMRQSGFQLDQKAYGAMIMAYVRAGMPEAGESLIREMEAKDINVGLEVYKTLLKYFARRGNAIGAQRVFNTMQFSGIMPNLNSCALLIEAYACAGEPDQARIAFENMMKAGYKPDDKCTSIMVYAYEKKNILGKALALLLDLEKDGFKLGAATSALLIDWLGKLGFVEEAEQIFLEITETGQAPSKVLVSLCDMYARAGLHEKTINTLDTMQNNLQALDVHEFE</sequence>
<feature type="repeat" description="PPR" evidence="2">
    <location>
        <begin position="222"/>
        <end position="256"/>
    </location>
</feature>
<accession>A0AA38GJV1</accession>
<reference evidence="4 5" key="1">
    <citation type="journal article" date="2021" name="Nat. Plants">
        <title>The Taxus genome provides insights into paclitaxel biosynthesis.</title>
        <authorList>
            <person name="Xiong X."/>
            <person name="Gou J."/>
            <person name="Liao Q."/>
            <person name="Li Y."/>
            <person name="Zhou Q."/>
            <person name="Bi G."/>
            <person name="Li C."/>
            <person name="Du R."/>
            <person name="Wang X."/>
            <person name="Sun T."/>
            <person name="Guo L."/>
            <person name="Liang H."/>
            <person name="Lu P."/>
            <person name="Wu Y."/>
            <person name="Zhang Z."/>
            <person name="Ro D.K."/>
            <person name="Shang Y."/>
            <person name="Huang S."/>
            <person name="Yan J."/>
        </authorList>
    </citation>
    <scope>NUCLEOTIDE SEQUENCE [LARGE SCALE GENOMIC DNA]</scope>
    <source>
        <strain evidence="4">Ta-2019</strain>
    </source>
</reference>
<dbReference type="OMA" id="MKGATNR"/>
<feature type="domain" description="PROP1-like PPR" evidence="3">
    <location>
        <begin position="200"/>
        <end position="309"/>
    </location>
</feature>
<feature type="repeat" description="PPR" evidence="2">
    <location>
        <begin position="187"/>
        <end position="221"/>
    </location>
</feature>
<organism evidence="4 5">
    <name type="scientific">Taxus chinensis</name>
    <name type="common">Chinese yew</name>
    <name type="synonym">Taxus wallichiana var. chinensis</name>
    <dbReference type="NCBI Taxonomy" id="29808"/>
    <lineage>
        <taxon>Eukaryota</taxon>
        <taxon>Viridiplantae</taxon>
        <taxon>Streptophyta</taxon>
        <taxon>Embryophyta</taxon>
        <taxon>Tracheophyta</taxon>
        <taxon>Spermatophyta</taxon>
        <taxon>Pinopsida</taxon>
        <taxon>Pinidae</taxon>
        <taxon>Conifers II</taxon>
        <taxon>Cupressales</taxon>
        <taxon>Taxaceae</taxon>
        <taxon>Taxus</taxon>
    </lineage>
</organism>
<evidence type="ECO:0000256" key="2">
    <source>
        <dbReference type="PROSITE-ProRule" id="PRU00708"/>
    </source>
</evidence>
<dbReference type="PROSITE" id="PS51375">
    <property type="entry name" value="PPR"/>
    <property type="match status" value="5"/>
</dbReference>
<protein>
    <recommendedName>
        <fullName evidence="3">PROP1-like PPR domain-containing protein</fullName>
    </recommendedName>
</protein>
<feature type="repeat" description="PPR" evidence="2">
    <location>
        <begin position="327"/>
        <end position="361"/>
    </location>
</feature>
<dbReference type="Pfam" id="PF13812">
    <property type="entry name" value="PPR_3"/>
    <property type="match status" value="1"/>
</dbReference>
<gene>
    <name evidence="4" type="ORF">KI387_018296</name>
</gene>
<dbReference type="EMBL" id="JAHRHJ020000003">
    <property type="protein sequence ID" value="KAH9323657.1"/>
    <property type="molecule type" value="Genomic_DNA"/>
</dbReference>
<dbReference type="PANTHER" id="PTHR46862">
    <property type="entry name" value="OS07G0661900 PROTEIN"/>
    <property type="match status" value="1"/>
</dbReference>
<feature type="repeat" description="PPR" evidence="2">
    <location>
        <begin position="257"/>
        <end position="291"/>
    </location>
</feature>
<dbReference type="Pfam" id="PF17177">
    <property type="entry name" value="PPR_long"/>
    <property type="match status" value="1"/>
</dbReference>
<feature type="repeat" description="PPR" evidence="2">
    <location>
        <begin position="292"/>
        <end position="326"/>
    </location>
</feature>
<dbReference type="InterPro" id="IPR002885">
    <property type="entry name" value="PPR_rpt"/>
</dbReference>
<evidence type="ECO:0000313" key="4">
    <source>
        <dbReference type="EMBL" id="KAH9323657.1"/>
    </source>
</evidence>
<dbReference type="InterPro" id="IPR011990">
    <property type="entry name" value="TPR-like_helical_dom_sf"/>
</dbReference>
<evidence type="ECO:0000259" key="3">
    <source>
        <dbReference type="Pfam" id="PF17177"/>
    </source>
</evidence>
<comment type="caution">
    <text evidence="4">The sequence shown here is derived from an EMBL/GenBank/DDBJ whole genome shotgun (WGS) entry which is preliminary data.</text>
</comment>
<evidence type="ECO:0000313" key="5">
    <source>
        <dbReference type="Proteomes" id="UP000824469"/>
    </source>
</evidence>
<evidence type="ECO:0000256" key="1">
    <source>
        <dbReference type="ARBA" id="ARBA00022737"/>
    </source>
</evidence>
<dbReference type="SUPFAM" id="SSF48452">
    <property type="entry name" value="TPR-like"/>
    <property type="match status" value="1"/>
</dbReference>
<dbReference type="InterPro" id="IPR033443">
    <property type="entry name" value="PROP1-like_PPR_dom"/>
</dbReference>
<dbReference type="Gene3D" id="1.25.40.10">
    <property type="entry name" value="Tetratricopeptide repeat domain"/>
    <property type="match status" value="3"/>
</dbReference>
<feature type="non-terminal residue" evidence="4">
    <location>
        <position position="1"/>
    </location>
</feature>
<dbReference type="NCBIfam" id="TIGR00756">
    <property type="entry name" value="PPR"/>
    <property type="match status" value="4"/>
</dbReference>
<dbReference type="AlphaFoldDB" id="A0AA38GJV1"/>
<proteinExistence type="predicted"/>
<keyword evidence="1" id="KW-0677">Repeat</keyword>
<dbReference type="Proteomes" id="UP000824469">
    <property type="component" value="Unassembled WGS sequence"/>
</dbReference>